<feature type="compositionally biased region" description="Basic and acidic residues" evidence="1">
    <location>
        <begin position="44"/>
        <end position="55"/>
    </location>
</feature>
<evidence type="ECO:0000256" key="1">
    <source>
        <dbReference type="SAM" id="MobiDB-lite"/>
    </source>
</evidence>
<name>A0ABU5TJP2_9CYAN</name>
<comment type="caution">
    <text evidence="2">The sequence shown here is derived from an EMBL/GenBank/DDBJ whole genome shotgun (WGS) entry which is preliminary data.</text>
</comment>
<accession>A0ABU5TJP2</accession>
<organism evidence="2 3">
    <name type="scientific">Pseudanabaena galeata UHCC 0370</name>
    <dbReference type="NCBI Taxonomy" id="3110310"/>
    <lineage>
        <taxon>Bacteria</taxon>
        <taxon>Bacillati</taxon>
        <taxon>Cyanobacteriota</taxon>
        <taxon>Cyanophyceae</taxon>
        <taxon>Pseudanabaenales</taxon>
        <taxon>Pseudanabaenaceae</taxon>
        <taxon>Pseudanabaena</taxon>
    </lineage>
</organism>
<dbReference type="Proteomes" id="UP001301388">
    <property type="component" value="Unassembled WGS sequence"/>
</dbReference>
<dbReference type="RefSeq" id="WP_323261974.1">
    <property type="nucleotide sequence ID" value="NZ_JAYGIE010000075.1"/>
</dbReference>
<evidence type="ECO:0000313" key="3">
    <source>
        <dbReference type="Proteomes" id="UP001301388"/>
    </source>
</evidence>
<protein>
    <submittedName>
        <fullName evidence="2">Uncharacterized protein</fullName>
    </submittedName>
</protein>
<reference evidence="2 3" key="1">
    <citation type="submission" date="2023-12" db="EMBL/GenBank/DDBJ databases">
        <title>Baltic Sea Cyanobacteria.</title>
        <authorList>
            <person name="Delbaje E."/>
            <person name="Fewer D.P."/>
            <person name="Shishido T.K."/>
        </authorList>
    </citation>
    <scope>NUCLEOTIDE SEQUENCE [LARGE SCALE GENOMIC DNA]</scope>
    <source>
        <strain evidence="2 3">UHCC 0370</strain>
    </source>
</reference>
<proteinExistence type="predicted"/>
<evidence type="ECO:0000313" key="2">
    <source>
        <dbReference type="EMBL" id="MEA5478486.1"/>
    </source>
</evidence>
<dbReference type="EMBL" id="JAYGIE010000075">
    <property type="protein sequence ID" value="MEA5478486.1"/>
    <property type="molecule type" value="Genomic_DNA"/>
</dbReference>
<gene>
    <name evidence="2" type="ORF">VB774_12730</name>
</gene>
<feature type="region of interest" description="Disordered" evidence="1">
    <location>
        <begin position="22"/>
        <end position="55"/>
    </location>
</feature>
<sequence>MPHSPRFFLAFIQIPKNPVGAKHYRHHLGISPKSPNGNASPKPHNAETSDRRERRGFSIFGDQYCGEEFEYCGANA</sequence>
<keyword evidence="3" id="KW-1185">Reference proteome</keyword>